<evidence type="ECO:0000313" key="2">
    <source>
        <dbReference type="EMBL" id="OMJ76972.1"/>
    </source>
</evidence>
<dbReference type="AlphaFoldDB" id="A0A1R2BJM4"/>
<dbReference type="Proteomes" id="UP000187209">
    <property type="component" value="Unassembled WGS sequence"/>
</dbReference>
<keyword evidence="1" id="KW-0175">Coiled coil</keyword>
<dbReference type="InterPro" id="IPR013041">
    <property type="entry name" value="Clathrin_app_Ig-like_sf"/>
</dbReference>
<name>A0A1R2BJM4_9CILI</name>
<protein>
    <submittedName>
        <fullName evidence="2">Uncharacterized protein</fullName>
    </submittedName>
</protein>
<evidence type="ECO:0000256" key="1">
    <source>
        <dbReference type="SAM" id="Coils"/>
    </source>
</evidence>
<dbReference type="SUPFAM" id="SSF49348">
    <property type="entry name" value="Clathrin adaptor appendage domain"/>
    <property type="match status" value="1"/>
</dbReference>
<accession>A0A1R2BJM4</accession>
<evidence type="ECO:0000313" key="3">
    <source>
        <dbReference type="Proteomes" id="UP000187209"/>
    </source>
</evidence>
<comment type="caution">
    <text evidence="2">The sequence shown here is derived from an EMBL/GenBank/DDBJ whole genome shotgun (WGS) entry which is preliminary data.</text>
</comment>
<proteinExistence type="predicted"/>
<dbReference type="Gene3D" id="2.60.40.1230">
    <property type="match status" value="1"/>
</dbReference>
<reference evidence="2 3" key="1">
    <citation type="submission" date="2016-11" db="EMBL/GenBank/DDBJ databases">
        <title>The macronuclear genome of Stentor coeruleus: a giant cell with tiny introns.</title>
        <authorList>
            <person name="Slabodnick M."/>
            <person name="Ruby J.G."/>
            <person name="Reiff S.B."/>
            <person name="Swart E.C."/>
            <person name="Gosai S."/>
            <person name="Prabakaran S."/>
            <person name="Witkowska E."/>
            <person name="Larue G.E."/>
            <person name="Fisher S."/>
            <person name="Freeman R.M."/>
            <person name="Gunawardena J."/>
            <person name="Chu W."/>
            <person name="Stover N.A."/>
            <person name="Gregory B.D."/>
            <person name="Nowacki M."/>
            <person name="Derisi J."/>
            <person name="Roy S.W."/>
            <person name="Marshall W.F."/>
            <person name="Sood P."/>
        </authorList>
    </citation>
    <scope>NUCLEOTIDE SEQUENCE [LARGE SCALE GENOMIC DNA]</scope>
    <source>
        <strain evidence="2">WM001</strain>
    </source>
</reference>
<organism evidence="2 3">
    <name type="scientific">Stentor coeruleus</name>
    <dbReference type="NCBI Taxonomy" id="5963"/>
    <lineage>
        <taxon>Eukaryota</taxon>
        <taxon>Sar</taxon>
        <taxon>Alveolata</taxon>
        <taxon>Ciliophora</taxon>
        <taxon>Postciliodesmatophora</taxon>
        <taxon>Heterotrichea</taxon>
        <taxon>Heterotrichida</taxon>
        <taxon>Stentoridae</taxon>
        <taxon>Stentor</taxon>
    </lineage>
</organism>
<keyword evidence="3" id="KW-1185">Reference proteome</keyword>
<dbReference type="EMBL" id="MPUH01000601">
    <property type="protein sequence ID" value="OMJ76972.1"/>
    <property type="molecule type" value="Genomic_DNA"/>
</dbReference>
<feature type="coiled-coil region" evidence="1">
    <location>
        <begin position="17"/>
        <end position="86"/>
    </location>
</feature>
<gene>
    <name evidence="2" type="ORF">SteCoe_23558</name>
</gene>
<sequence length="327" mass="38606">MQLEELYYYTQVLHKKTKNQKSAISQLKQELKSSQNKLSEKSLQIQHMVTKFEQIKELFIEKEAETEKLKKKIEEFQVEISQYKMSETIRYNDNEFSLQRSSFVMSKSSECDNFKYFLSLLSSSQGILYKSRNVEVGICLKVDKFNCRAILYIGNRKEDPLINLETYIESEDLPGEINTIIEPGPVFHMQQANRIMNFDYSKGFISSPKLILKYNDTNKILLLPITPALLCDKTPEDTIRSLWKKFSNNSMVFCQQNEELVFEDILKRLKIYPNFEVWNKGKYSYVYTAEFLMRIMVNKKELEVETRGEFKICECMNEIVKCLLEQV</sequence>